<dbReference type="PROSITE" id="PS51725">
    <property type="entry name" value="ABM"/>
    <property type="match status" value="1"/>
</dbReference>
<dbReference type="Proteomes" id="UP001427805">
    <property type="component" value="Unassembled WGS sequence"/>
</dbReference>
<dbReference type="EC" id="1.-.-.-" evidence="2"/>
<comment type="caution">
    <text evidence="2">The sequence shown here is derived from an EMBL/GenBank/DDBJ whole genome shotgun (WGS) entry which is preliminary data.</text>
</comment>
<evidence type="ECO:0000259" key="1">
    <source>
        <dbReference type="PROSITE" id="PS51725"/>
    </source>
</evidence>
<name>A0ABV0BAY1_9SPHN</name>
<accession>A0ABV0BAY1</accession>
<gene>
    <name evidence="2" type="ORF">TPR58_16155</name>
</gene>
<keyword evidence="3" id="KW-1185">Reference proteome</keyword>
<keyword evidence="2" id="KW-0560">Oxidoreductase</keyword>
<keyword evidence="2" id="KW-0503">Monooxygenase</keyword>
<dbReference type="InterPro" id="IPR007138">
    <property type="entry name" value="ABM_dom"/>
</dbReference>
<dbReference type="GO" id="GO:0004497">
    <property type="term" value="F:monooxygenase activity"/>
    <property type="evidence" value="ECO:0007669"/>
    <property type="project" value="UniProtKB-KW"/>
</dbReference>
<evidence type="ECO:0000313" key="2">
    <source>
        <dbReference type="EMBL" id="MEN3748709.1"/>
    </source>
</evidence>
<reference evidence="2 3" key="1">
    <citation type="submission" date="2024-05" db="EMBL/GenBank/DDBJ databases">
        <title>Sphingomonas sp. HF-S3 16S ribosomal RNA gene Genome sequencing and assembly.</title>
        <authorList>
            <person name="Lee H."/>
        </authorList>
    </citation>
    <scope>NUCLEOTIDE SEQUENCE [LARGE SCALE GENOMIC DNA]</scope>
    <source>
        <strain evidence="2 3">HF-S3</strain>
    </source>
</reference>
<dbReference type="InterPro" id="IPR011008">
    <property type="entry name" value="Dimeric_a/b-barrel"/>
</dbReference>
<proteinExistence type="predicted"/>
<dbReference type="SUPFAM" id="SSF54909">
    <property type="entry name" value="Dimeric alpha+beta barrel"/>
    <property type="match status" value="1"/>
</dbReference>
<evidence type="ECO:0000313" key="3">
    <source>
        <dbReference type="Proteomes" id="UP001427805"/>
    </source>
</evidence>
<dbReference type="Gene3D" id="3.30.70.100">
    <property type="match status" value="1"/>
</dbReference>
<organism evidence="2 3">
    <name type="scientific">Sphingomonas rustica</name>
    <dbReference type="NCBI Taxonomy" id="3103142"/>
    <lineage>
        <taxon>Bacteria</taxon>
        <taxon>Pseudomonadati</taxon>
        <taxon>Pseudomonadota</taxon>
        <taxon>Alphaproteobacteria</taxon>
        <taxon>Sphingomonadales</taxon>
        <taxon>Sphingomonadaceae</taxon>
        <taxon>Sphingomonas</taxon>
    </lineage>
</organism>
<feature type="domain" description="ABM" evidence="1">
    <location>
        <begin position="2"/>
        <end position="91"/>
    </location>
</feature>
<protein>
    <submittedName>
        <fullName evidence="2">Quinol monooxygenase</fullName>
        <ecNumber evidence="2">1.-.-.-</ecNumber>
    </submittedName>
</protein>
<dbReference type="EMBL" id="JBDIZK010000010">
    <property type="protein sequence ID" value="MEN3748709.1"/>
    <property type="molecule type" value="Genomic_DNA"/>
</dbReference>
<sequence length="99" mass="11230">MLLIVGTVRVPAQNMDAARPIMKQMADASRLEQGCVEYGYAEDVFEPGLIHVKEMWTDQGALDRHFASAHLAEWRAAWPSLGIRDRNLRVYEVTEARTT</sequence>
<dbReference type="Pfam" id="PF03992">
    <property type="entry name" value="ABM"/>
    <property type="match status" value="1"/>
</dbReference>
<dbReference type="RefSeq" id="WP_346247748.1">
    <property type="nucleotide sequence ID" value="NZ_JBDIZK010000010.1"/>
</dbReference>